<protein>
    <submittedName>
        <fullName evidence="1">DNA double-strand break repair nuclease NurA</fullName>
    </submittedName>
</protein>
<gene>
    <name evidence="1" type="ORF">ENP47_04080</name>
</gene>
<accession>A0A7C1JW35</accession>
<comment type="caution">
    <text evidence="1">The sequence shown here is derived from an EMBL/GenBank/DDBJ whole genome shotgun (WGS) entry which is preliminary data.</text>
</comment>
<dbReference type="Pfam" id="PF09376">
    <property type="entry name" value="NurA"/>
    <property type="match status" value="1"/>
</dbReference>
<organism evidence="1">
    <name type="scientific">Thermomicrobium roseum</name>
    <dbReference type="NCBI Taxonomy" id="500"/>
    <lineage>
        <taxon>Bacteria</taxon>
        <taxon>Pseudomonadati</taxon>
        <taxon>Thermomicrobiota</taxon>
        <taxon>Thermomicrobia</taxon>
        <taxon>Thermomicrobiales</taxon>
        <taxon>Thermomicrobiaceae</taxon>
        <taxon>Thermomicrobium</taxon>
    </lineage>
</organism>
<evidence type="ECO:0000313" key="1">
    <source>
        <dbReference type="EMBL" id="HEF64766.1"/>
    </source>
</evidence>
<dbReference type="SMART" id="SM00933">
    <property type="entry name" value="NurA"/>
    <property type="match status" value="1"/>
</dbReference>
<name>A0A7C1JW35_THERO</name>
<dbReference type="EMBL" id="DSJL01000009">
    <property type="protein sequence ID" value="HEF64766.1"/>
    <property type="molecule type" value="Genomic_DNA"/>
</dbReference>
<dbReference type="InterPro" id="IPR018977">
    <property type="entry name" value="NurA_domain"/>
</dbReference>
<proteinExistence type="predicted"/>
<sequence>MTLDLTKIVSELRRAVAVAVAHAQSGADEFVDLLRRFDDVEVLQRVEEARTSWLLAVALERYFARYGVPEFHSLNYSCVATDGSIVASDRHGPLHYAIVNIGYCVLEYGPHPRARLGAEPTVLWKDEDLWITDGARRIPVTGAALAARRAVMELETGLRLCGDVQSPVAVLQDGTLIPWGLEGQTGPVVAWALERFATVLQEYRQRKIPVAGVISYPGSRDVVNVLRVAACDYPQLGRAVDCDDCLARVQRGERHQACRIVPDVTDRWLFGRFEGIQLSPGERSACYRSRSTILRQLPEEDQIVFFYLHTGSEIARVEIPLWIAADQRLLEAIHGIIWDQCCRARGYPLALQEAHEQAVVHREERLQIEAIVDQLFADAGLIQERSAKERSKRVRFA</sequence>
<dbReference type="AlphaFoldDB" id="A0A7C1JW35"/>
<reference evidence="1" key="1">
    <citation type="journal article" date="2020" name="mSystems">
        <title>Genome- and Community-Level Interaction Insights into Carbon Utilization and Element Cycling Functions of Hydrothermarchaeota in Hydrothermal Sediment.</title>
        <authorList>
            <person name="Zhou Z."/>
            <person name="Liu Y."/>
            <person name="Xu W."/>
            <person name="Pan J."/>
            <person name="Luo Z.H."/>
            <person name="Li M."/>
        </authorList>
    </citation>
    <scope>NUCLEOTIDE SEQUENCE [LARGE SCALE GENOMIC DNA]</scope>
    <source>
        <strain evidence="1">SpSt-222</strain>
    </source>
</reference>